<comment type="caution">
    <text evidence="6">The sequence shown here is derived from an EMBL/GenBank/DDBJ whole genome shotgun (WGS) entry which is preliminary data.</text>
</comment>
<dbReference type="EMBL" id="JAJFAT010000007">
    <property type="protein sequence ID" value="MCC3144967.1"/>
    <property type="molecule type" value="Genomic_DNA"/>
</dbReference>
<comment type="similarity">
    <text evidence="1">Belongs to the ABC transporter superfamily.</text>
</comment>
<dbReference type="InterPro" id="IPR050319">
    <property type="entry name" value="ABC_transp_ATP-bind"/>
</dbReference>
<gene>
    <name evidence="6" type="ORF">LJ207_06495</name>
</gene>
<evidence type="ECO:0000256" key="3">
    <source>
        <dbReference type="ARBA" id="ARBA00022741"/>
    </source>
</evidence>
<dbReference type="PROSITE" id="PS00211">
    <property type="entry name" value="ABC_TRANSPORTER_1"/>
    <property type="match status" value="2"/>
</dbReference>
<evidence type="ECO:0000313" key="7">
    <source>
        <dbReference type="Proteomes" id="UP001199296"/>
    </source>
</evidence>
<keyword evidence="3" id="KW-0547">Nucleotide-binding</keyword>
<keyword evidence="7" id="KW-1185">Reference proteome</keyword>
<name>A0AAW4WZP3_9FIRM</name>
<dbReference type="PANTHER" id="PTHR43776">
    <property type="entry name" value="TRANSPORT ATP-BINDING PROTEIN"/>
    <property type="match status" value="1"/>
</dbReference>
<dbReference type="RefSeq" id="WP_229345326.1">
    <property type="nucleotide sequence ID" value="NZ_JAJFAT010000007.1"/>
</dbReference>
<organism evidence="6 7">
    <name type="scientific">Halanaerobium polyolivorans</name>
    <dbReference type="NCBI Taxonomy" id="2886943"/>
    <lineage>
        <taxon>Bacteria</taxon>
        <taxon>Bacillati</taxon>
        <taxon>Bacillota</taxon>
        <taxon>Clostridia</taxon>
        <taxon>Halanaerobiales</taxon>
        <taxon>Halanaerobiaceae</taxon>
        <taxon>Halanaerobium</taxon>
    </lineage>
</organism>
<evidence type="ECO:0000313" key="6">
    <source>
        <dbReference type="EMBL" id="MCC3144967.1"/>
    </source>
</evidence>
<keyword evidence="2" id="KW-0813">Transport</keyword>
<dbReference type="InterPro" id="IPR013563">
    <property type="entry name" value="Oligopep_ABC_C"/>
</dbReference>
<evidence type="ECO:0000256" key="2">
    <source>
        <dbReference type="ARBA" id="ARBA00022448"/>
    </source>
</evidence>
<feature type="domain" description="ABC transporter" evidence="5">
    <location>
        <begin position="360"/>
        <end position="603"/>
    </location>
</feature>
<dbReference type="GO" id="GO:0005524">
    <property type="term" value="F:ATP binding"/>
    <property type="evidence" value="ECO:0007669"/>
    <property type="project" value="UniProtKB-KW"/>
</dbReference>
<dbReference type="Pfam" id="PF08352">
    <property type="entry name" value="oligo_HPY"/>
    <property type="match status" value="2"/>
</dbReference>
<dbReference type="Proteomes" id="UP001199296">
    <property type="component" value="Unassembled WGS sequence"/>
</dbReference>
<dbReference type="GO" id="GO:0055085">
    <property type="term" value="P:transmembrane transport"/>
    <property type="evidence" value="ECO:0007669"/>
    <property type="project" value="UniProtKB-ARBA"/>
</dbReference>
<dbReference type="NCBIfam" id="NF007739">
    <property type="entry name" value="PRK10419.1"/>
    <property type="match status" value="2"/>
</dbReference>
<dbReference type="PANTHER" id="PTHR43776:SF8">
    <property type="entry name" value="ABC TRANSPORTER, ATP-BINDING PROTEIN"/>
    <property type="match status" value="1"/>
</dbReference>
<dbReference type="InterPro" id="IPR027417">
    <property type="entry name" value="P-loop_NTPase"/>
</dbReference>
<dbReference type="InterPro" id="IPR017871">
    <property type="entry name" value="ABC_transporter-like_CS"/>
</dbReference>
<reference evidence="6 7" key="1">
    <citation type="submission" date="2021-10" db="EMBL/GenBank/DDBJ databases">
        <authorList>
            <person name="Grouzdev D.S."/>
            <person name="Pantiukh K.S."/>
            <person name="Krutkina M.S."/>
        </authorList>
    </citation>
    <scope>NUCLEOTIDE SEQUENCE [LARGE SCALE GENOMIC DNA]</scope>
    <source>
        <strain evidence="6 7">Z-7514</strain>
    </source>
</reference>
<dbReference type="Gene3D" id="3.40.50.300">
    <property type="entry name" value="P-loop containing nucleotide triphosphate hydrolases"/>
    <property type="match status" value="2"/>
</dbReference>
<dbReference type="GO" id="GO:0016887">
    <property type="term" value="F:ATP hydrolysis activity"/>
    <property type="evidence" value="ECO:0007669"/>
    <property type="project" value="InterPro"/>
</dbReference>
<proteinExistence type="inferred from homology"/>
<dbReference type="FunFam" id="3.40.50.300:FF:000016">
    <property type="entry name" value="Oligopeptide ABC transporter ATP-binding component"/>
    <property type="match status" value="2"/>
</dbReference>
<dbReference type="SUPFAM" id="SSF52540">
    <property type="entry name" value="P-loop containing nucleoside triphosphate hydrolases"/>
    <property type="match status" value="2"/>
</dbReference>
<dbReference type="AlphaFoldDB" id="A0AAW4WZP3"/>
<dbReference type="CDD" id="cd03257">
    <property type="entry name" value="ABC_NikE_OppD_transporters"/>
    <property type="match status" value="2"/>
</dbReference>
<sequence>MLLKLKNLKTYYRMNNKIIKAVDGVSFDLKSGENLGLVGESGCGKTTTAKSINRILPSNGGIVGGEINFQGRDLAKLSEAELNKVRWREIAMVTQSAMNALNPVYKIGEQMVEAFQTHIKISREEALDRSAHLFSLVGLEKSRLNDYPHQLSGGMKQRVVIAMAMALDPPLIIADEPTTALDVVVQDGILKQFVYLQNKINSSIILVTHDISVVAELCQRTAVMYAGRIMEQGSTREIFKDAYHPYTLGLINAFPTLEAAKEDLISIPGSPPNLARDLNGCRFKARCPFATELCEEDPEIKEVAEQHLVACHYPNKVKEFREKAALPATWDQELESVKIKPQKKEKDVLEVAELKKSFELKSKDFFGRKKRILKAVDGVNFKVKEKEILGFAGESGSGKSTLGELVARLQKPSQGRILYLGRDISDLKKRKLKSFRKDLQVVFQDPYETLNPRFTVMQTIMEPLKIHNIGADFFQRLERVKEALHKAELRPVDDYLDRFPHQLSGGQRQRVALARAIVLNPKFIIADEPVSMLDVSVRAGILNLLKKLRDDLGASIIYISHDLATIRYICDRTAILYLGRIMEIGETETVISSACHPYTKMLLAAVPIPDPDRNRERVDPRGEIPDPIELPNGCRFHARCAQATAECGFEGKDLEKVIIEAKNHPDYPEVFARFEQIKKMEIKGYAVELSLQLEEDSRDSFEEYLWEKAAEWNESLPEAITKSSWQGNKLKLEFAAKNEPELRKTKTGQEVACVLYPKK</sequence>
<evidence type="ECO:0000259" key="5">
    <source>
        <dbReference type="PROSITE" id="PS50893"/>
    </source>
</evidence>
<keyword evidence="4 6" id="KW-0067">ATP-binding</keyword>
<dbReference type="InterPro" id="IPR003439">
    <property type="entry name" value="ABC_transporter-like_ATP-bd"/>
</dbReference>
<feature type="domain" description="ABC transporter" evidence="5">
    <location>
        <begin position="3"/>
        <end position="251"/>
    </location>
</feature>
<dbReference type="NCBIfam" id="NF008453">
    <property type="entry name" value="PRK11308.1"/>
    <property type="match status" value="2"/>
</dbReference>
<dbReference type="SMART" id="SM00382">
    <property type="entry name" value="AAA"/>
    <property type="match status" value="2"/>
</dbReference>
<dbReference type="InterPro" id="IPR003593">
    <property type="entry name" value="AAA+_ATPase"/>
</dbReference>
<evidence type="ECO:0000256" key="4">
    <source>
        <dbReference type="ARBA" id="ARBA00022840"/>
    </source>
</evidence>
<dbReference type="GO" id="GO:0015833">
    <property type="term" value="P:peptide transport"/>
    <property type="evidence" value="ECO:0007669"/>
    <property type="project" value="InterPro"/>
</dbReference>
<dbReference type="NCBIfam" id="TIGR01727">
    <property type="entry name" value="oligo_HPY"/>
    <property type="match status" value="2"/>
</dbReference>
<evidence type="ECO:0000256" key="1">
    <source>
        <dbReference type="ARBA" id="ARBA00005417"/>
    </source>
</evidence>
<accession>A0AAW4WZP3</accession>
<dbReference type="Pfam" id="PF00005">
    <property type="entry name" value="ABC_tran"/>
    <property type="match status" value="2"/>
</dbReference>
<dbReference type="PROSITE" id="PS50893">
    <property type="entry name" value="ABC_TRANSPORTER_2"/>
    <property type="match status" value="2"/>
</dbReference>
<protein>
    <submittedName>
        <fullName evidence="6">ABC transporter ATP-binding protein</fullName>
    </submittedName>
</protein>